<keyword evidence="2" id="KW-1185">Reference proteome</keyword>
<evidence type="ECO:0000313" key="2">
    <source>
        <dbReference type="Proteomes" id="UP000297549"/>
    </source>
</evidence>
<name>A0A4Z0PYM8_9BACT</name>
<protein>
    <recommendedName>
        <fullName evidence="3">HEAT repeat domain-containing protein</fullName>
    </recommendedName>
</protein>
<evidence type="ECO:0000313" key="1">
    <source>
        <dbReference type="EMBL" id="TGE22409.1"/>
    </source>
</evidence>
<organism evidence="1 2">
    <name type="scientific">Hymenobacter aquaticus</name>
    <dbReference type="NCBI Taxonomy" id="1867101"/>
    <lineage>
        <taxon>Bacteria</taxon>
        <taxon>Pseudomonadati</taxon>
        <taxon>Bacteroidota</taxon>
        <taxon>Cytophagia</taxon>
        <taxon>Cytophagales</taxon>
        <taxon>Hymenobacteraceae</taxon>
        <taxon>Hymenobacter</taxon>
    </lineage>
</organism>
<dbReference type="AlphaFoldDB" id="A0A4Z0PYM8"/>
<gene>
    <name evidence="1" type="ORF">E5K00_19405</name>
</gene>
<dbReference type="Proteomes" id="UP000297549">
    <property type="component" value="Unassembled WGS sequence"/>
</dbReference>
<evidence type="ECO:0008006" key="3">
    <source>
        <dbReference type="Google" id="ProtNLM"/>
    </source>
</evidence>
<proteinExistence type="predicted"/>
<dbReference type="EMBL" id="SRLC01000002">
    <property type="protein sequence ID" value="TGE22409.1"/>
    <property type="molecule type" value="Genomic_DNA"/>
</dbReference>
<sequence>MNLSKTAHLTHLRASIAQAASAGNTERQQILKALLSCWNKKGSFLSFAPFLEDDTDRVVQWFVADAFAYAKDEQVVELLMKAAVASINQNYRSTLIWPCIRYDCTKHLEFFTEFILRCSDPGEAMLAGVFVIEAMQGPFEPHTLKQTVHKLLTQDNPATDAAGKLQHEVFRVQAAHALLNKYFGQIDKDWNEDLANATPR</sequence>
<reference evidence="1 2" key="1">
    <citation type="submission" date="2019-04" db="EMBL/GenBank/DDBJ databases">
        <authorList>
            <person name="Feng G."/>
            <person name="Zhang J."/>
            <person name="Zhu H."/>
        </authorList>
    </citation>
    <scope>NUCLEOTIDE SEQUENCE [LARGE SCALE GENOMIC DNA]</scope>
    <source>
        <strain evidence="1 2">JCM 31653</strain>
    </source>
</reference>
<dbReference type="OrthoDB" id="884638at2"/>
<dbReference type="RefSeq" id="WP_135464924.1">
    <property type="nucleotide sequence ID" value="NZ_SRLC01000002.1"/>
</dbReference>
<accession>A0A4Z0PYM8</accession>
<comment type="caution">
    <text evidence="1">The sequence shown here is derived from an EMBL/GenBank/DDBJ whole genome shotgun (WGS) entry which is preliminary data.</text>
</comment>